<evidence type="ECO:0000313" key="3">
    <source>
        <dbReference type="Proteomes" id="UP000188354"/>
    </source>
</evidence>
<dbReference type="Proteomes" id="UP000188354">
    <property type="component" value="Chromosome LG04"/>
</dbReference>
<proteinExistence type="predicted"/>
<evidence type="ECO:0000256" key="1">
    <source>
        <dbReference type="SAM" id="MobiDB-lite"/>
    </source>
</evidence>
<reference evidence="2 3" key="1">
    <citation type="journal article" date="2017" name="Plant Biotechnol. J.">
        <title>A comprehensive draft genome sequence for lupin (Lupinus angustifolius), an emerging health food: insights into plant-microbe interactions and legume evolution.</title>
        <authorList>
            <person name="Hane J.K."/>
            <person name="Ming Y."/>
            <person name="Kamphuis L.G."/>
            <person name="Nelson M.N."/>
            <person name="Garg G."/>
            <person name="Atkins C.A."/>
            <person name="Bayer P.E."/>
            <person name="Bravo A."/>
            <person name="Bringans S."/>
            <person name="Cannon S."/>
            <person name="Edwards D."/>
            <person name="Foley R."/>
            <person name="Gao L.L."/>
            <person name="Harrison M.J."/>
            <person name="Huang W."/>
            <person name="Hurgobin B."/>
            <person name="Li S."/>
            <person name="Liu C.W."/>
            <person name="McGrath A."/>
            <person name="Morahan G."/>
            <person name="Murray J."/>
            <person name="Weller J."/>
            <person name="Jian J."/>
            <person name="Singh K.B."/>
        </authorList>
    </citation>
    <scope>NUCLEOTIDE SEQUENCE [LARGE SCALE GENOMIC DNA]</scope>
    <source>
        <strain evidence="3">cv. Tanjil</strain>
        <tissue evidence="2">Whole plant</tissue>
    </source>
</reference>
<protein>
    <submittedName>
        <fullName evidence="2">Uncharacterized protein</fullName>
    </submittedName>
</protein>
<evidence type="ECO:0000313" key="2">
    <source>
        <dbReference type="EMBL" id="OIW13558.1"/>
    </source>
</evidence>
<name>A0A1J7HL40_LUPAN</name>
<gene>
    <name evidence="2" type="ORF">TanjilG_29299</name>
</gene>
<organism evidence="2 3">
    <name type="scientific">Lupinus angustifolius</name>
    <name type="common">Narrow-leaved blue lupine</name>
    <dbReference type="NCBI Taxonomy" id="3871"/>
    <lineage>
        <taxon>Eukaryota</taxon>
        <taxon>Viridiplantae</taxon>
        <taxon>Streptophyta</taxon>
        <taxon>Embryophyta</taxon>
        <taxon>Tracheophyta</taxon>
        <taxon>Spermatophyta</taxon>
        <taxon>Magnoliopsida</taxon>
        <taxon>eudicotyledons</taxon>
        <taxon>Gunneridae</taxon>
        <taxon>Pentapetalae</taxon>
        <taxon>rosids</taxon>
        <taxon>fabids</taxon>
        <taxon>Fabales</taxon>
        <taxon>Fabaceae</taxon>
        <taxon>Papilionoideae</taxon>
        <taxon>50 kb inversion clade</taxon>
        <taxon>genistoids sensu lato</taxon>
        <taxon>core genistoids</taxon>
        <taxon>Genisteae</taxon>
        <taxon>Lupinus</taxon>
    </lineage>
</organism>
<accession>A0A1J7HL40</accession>
<keyword evidence="3" id="KW-1185">Reference proteome</keyword>
<sequence>MSNGPNAQGGMSNEPNAQVGMSNGPNAQAGMSNGPNAQVGMSNGPNAQAGMSNGPNAQASMFNGPNAPHDMFNGPNAPPSMFNGPSNIFSGPAMNNYKGYGNGKGLDVTNIPMQMMDQCTCKGGNYNEIRSGNERGRKCNVDHASKNKEVDVNKRKKKSVGGLLGRYLGFNNRSSKNGKEWEKCRNDLDLFEFDLLRHNAKMSKRGINGTNGIVGQMGLQMHQNGPMGSLMHQNGSIGQMGQPMHQNGLMGQQMHQNGPMGQMGQPMHQNVRTGQMGQTMPQNGPMGQPMHQNGSIGQPMHQNVRIGQMGQTMPQNGSIGQMANVPAMDRDGQYYQGMQPPSNNHQQQQDMAMKPMIIDQQQQQQPNMNMYQPDMLPPNESHHIVDPFTYVFSDENTEASCIIM</sequence>
<dbReference type="Gramene" id="OIW13558">
    <property type="protein sequence ID" value="OIW13558"/>
    <property type="gene ID" value="TanjilG_29299"/>
</dbReference>
<dbReference type="EMBL" id="CM007364">
    <property type="protein sequence ID" value="OIW13558.1"/>
    <property type="molecule type" value="Genomic_DNA"/>
</dbReference>
<dbReference type="AlphaFoldDB" id="A0A1J7HL40"/>
<dbReference type="STRING" id="3871.A0A1J7HL40"/>
<feature type="compositionally biased region" description="Polar residues" evidence="1">
    <location>
        <begin position="1"/>
        <end position="63"/>
    </location>
</feature>
<feature type="region of interest" description="Disordered" evidence="1">
    <location>
        <begin position="1"/>
        <end position="78"/>
    </location>
</feature>